<keyword evidence="2" id="KW-1185">Reference proteome</keyword>
<organism evidence="1 2">
    <name type="scientific">Platysternon megacephalum</name>
    <name type="common">big-headed turtle</name>
    <dbReference type="NCBI Taxonomy" id="55544"/>
    <lineage>
        <taxon>Eukaryota</taxon>
        <taxon>Metazoa</taxon>
        <taxon>Chordata</taxon>
        <taxon>Craniata</taxon>
        <taxon>Vertebrata</taxon>
        <taxon>Euteleostomi</taxon>
        <taxon>Archelosauria</taxon>
        <taxon>Testudinata</taxon>
        <taxon>Testudines</taxon>
        <taxon>Cryptodira</taxon>
        <taxon>Durocryptodira</taxon>
        <taxon>Testudinoidea</taxon>
        <taxon>Platysternidae</taxon>
        <taxon>Platysternon</taxon>
    </lineage>
</organism>
<proteinExistence type="predicted"/>
<accession>A0A4D9EMI7</accession>
<evidence type="ECO:0000313" key="1">
    <source>
        <dbReference type="EMBL" id="TFK08312.1"/>
    </source>
</evidence>
<dbReference type="EMBL" id="QXTE01000070">
    <property type="protein sequence ID" value="TFK08312.1"/>
    <property type="molecule type" value="Genomic_DNA"/>
</dbReference>
<comment type="caution">
    <text evidence="1">The sequence shown here is derived from an EMBL/GenBank/DDBJ whole genome shotgun (WGS) entry which is preliminary data.</text>
</comment>
<dbReference type="Proteomes" id="UP000297703">
    <property type="component" value="Unassembled WGS sequence"/>
</dbReference>
<dbReference type="AlphaFoldDB" id="A0A4D9EMI7"/>
<gene>
    <name evidence="1" type="ORF">DR999_PMT08724</name>
</gene>
<name>A0A4D9EMI7_9SAUR</name>
<reference evidence="1 2" key="1">
    <citation type="submission" date="2019-04" db="EMBL/GenBank/DDBJ databases">
        <title>Draft genome of the big-headed turtle Platysternon megacephalum.</title>
        <authorList>
            <person name="Gong S."/>
        </authorList>
    </citation>
    <scope>NUCLEOTIDE SEQUENCE [LARGE SCALE GENOMIC DNA]</scope>
    <source>
        <strain evidence="1">DO16091913</strain>
        <tissue evidence="1">Muscle</tissue>
    </source>
</reference>
<protein>
    <submittedName>
        <fullName evidence="1">Leukemia-associated protein 7</fullName>
    </submittedName>
</protein>
<reference evidence="1 2" key="2">
    <citation type="submission" date="2019-04" db="EMBL/GenBank/DDBJ databases">
        <title>The genome sequence of big-headed turtle.</title>
        <authorList>
            <person name="Gong S."/>
        </authorList>
    </citation>
    <scope>NUCLEOTIDE SEQUENCE [LARGE SCALE GENOMIC DNA]</scope>
    <source>
        <strain evidence="1">DO16091913</strain>
        <tissue evidence="1">Muscle</tissue>
    </source>
</reference>
<sequence>MESGHLEGLKEQTALGGTHLLLEDHSSCTKEVVPGDEVTGVRILQRPLSTSTAHAAKPSQIIQSNSHPPLLQICPIYGAGPPNSIQSRIQWNLGTESHKGL</sequence>
<evidence type="ECO:0000313" key="2">
    <source>
        <dbReference type="Proteomes" id="UP000297703"/>
    </source>
</evidence>